<gene>
    <name evidence="6" type="ORF">GBZ48_24820</name>
</gene>
<dbReference type="CDD" id="cd01392">
    <property type="entry name" value="HTH_LacI"/>
    <property type="match status" value="1"/>
</dbReference>
<dbReference type="InterPro" id="IPR000843">
    <property type="entry name" value="HTH_LacI"/>
</dbReference>
<proteinExistence type="predicted"/>
<keyword evidence="7" id="KW-1185">Reference proteome</keyword>
<dbReference type="InterPro" id="IPR028082">
    <property type="entry name" value="Peripla_BP_I"/>
</dbReference>
<feature type="region of interest" description="Disordered" evidence="4">
    <location>
        <begin position="413"/>
        <end position="447"/>
    </location>
</feature>
<dbReference type="SUPFAM" id="SSF47413">
    <property type="entry name" value="lambda repressor-like DNA-binding domains"/>
    <property type="match status" value="1"/>
</dbReference>
<feature type="domain" description="HTH lacI-type" evidence="5">
    <location>
        <begin position="95"/>
        <end position="149"/>
    </location>
</feature>
<evidence type="ECO:0000259" key="5">
    <source>
        <dbReference type="PROSITE" id="PS50932"/>
    </source>
</evidence>
<keyword evidence="2" id="KW-0238">DNA-binding</keyword>
<reference evidence="6 7" key="1">
    <citation type="submission" date="2019-10" db="EMBL/GenBank/DDBJ databases">
        <title>Genome sequence of Azospirillum melinis.</title>
        <authorList>
            <person name="Ambrosini A."/>
            <person name="Sant'Anna F.H."/>
            <person name="Cassan F.D."/>
            <person name="Souza E.M."/>
            <person name="Passaglia L.M.P."/>
        </authorList>
    </citation>
    <scope>NUCLEOTIDE SEQUENCE [LARGE SCALE GENOMIC DNA]</scope>
    <source>
        <strain evidence="6 7">TMCY0552</strain>
    </source>
</reference>
<evidence type="ECO:0000256" key="4">
    <source>
        <dbReference type="SAM" id="MobiDB-lite"/>
    </source>
</evidence>
<dbReference type="InterPro" id="IPR010982">
    <property type="entry name" value="Lambda_DNA-bd_dom_sf"/>
</dbReference>
<evidence type="ECO:0000313" key="7">
    <source>
        <dbReference type="Proteomes" id="UP000605086"/>
    </source>
</evidence>
<dbReference type="Pfam" id="PF00356">
    <property type="entry name" value="LacI"/>
    <property type="match status" value="1"/>
</dbReference>
<evidence type="ECO:0000256" key="2">
    <source>
        <dbReference type="ARBA" id="ARBA00023125"/>
    </source>
</evidence>
<dbReference type="SUPFAM" id="SSF53822">
    <property type="entry name" value="Periplasmic binding protein-like I"/>
    <property type="match status" value="1"/>
</dbReference>
<dbReference type="PANTHER" id="PTHR30146:SF109">
    <property type="entry name" value="HTH-TYPE TRANSCRIPTIONAL REGULATOR GALS"/>
    <property type="match status" value="1"/>
</dbReference>
<comment type="caution">
    <text evidence="6">The sequence shown here is derived from an EMBL/GenBank/DDBJ whole genome shotgun (WGS) entry which is preliminary data.</text>
</comment>
<evidence type="ECO:0000256" key="3">
    <source>
        <dbReference type="ARBA" id="ARBA00023163"/>
    </source>
</evidence>
<organism evidence="6 7">
    <name type="scientific">Azospirillum melinis</name>
    <dbReference type="NCBI Taxonomy" id="328839"/>
    <lineage>
        <taxon>Bacteria</taxon>
        <taxon>Pseudomonadati</taxon>
        <taxon>Pseudomonadota</taxon>
        <taxon>Alphaproteobacteria</taxon>
        <taxon>Rhodospirillales</taxon>
        <taxon>Azospirillaceae</taxon>
        <taxon>Azospirillum</taxon>
    </lineage>
</organism>
<sequence length="447" mass="47672">MPVSRSRGAESRIAPLPMFSVVLVAGGPDCGAGLLFFRLQSGAKTFLIRFASIFWWGMSRNRPREEQANGQQGGGAPANGTVNGTAAPSVSGVRPTILDLAALCGVSPATVSNALADKPNVKAETRDLVRRKAREIGYHASSAARGLRLGRSWSIGLVVGDIANPFVPDVVRGVEDVVWRERKNLILCNTDFQAEKKTAYVRSLLDKQIDGMIVLSQILDAQDMERVAAAGIPLVTVNRRAPDFSTDYVGIDNQSGVRMAVDYLVSLGHRRIAFVKGLFRSSSADDRFAAYQAAVQAHGLDGDPSLAVQGDYSMESGDSAARSLMALSQRPTAILAANDLMALGALGALHDLGIRVPADVSVVGFDNIQLAEHPLLNLTTINHPKRETGDAAARLLLQRIAGDRNEPPRSVVLKPSLIVRGTTAPPPSTPKPRRRRPVTVRGTGDGG</sequence>
<dbReference type="CDD" id="cd06267">
    <property type="entry name" value="PBP1_LacI_sugar_binding-like"/>
    <property type="match status" value="1"/>
</dbReference>
<keyword evidence="1" id="KW-0805">Transcription regulation</keyword>
<dbReference type="InterPro" id="IPR046335">
    <property type="entry name" value="LacI/GalR-like_sensor"/>
</dbReference>
<dbReference type="Gene3D" id="1.10.260.40">
    <property type="entry name" value="lambda repressor-like DNA-binding domains"/>
    <property type="match status" value="1"/>
</dbReference>
<evidence type="ECO:0000256" key="1">
    <source>
        <dbReference type="ARBA" id="ARBA00023015"/>
    </source>
</evidence>
<name>A0ABX2KID6_9PROT</name>
<feature type="region of interest" description="Disordered" evidence="4">
    <location>
        <begin position="64"/>
        <end position="86"/>
    </location>
</feature>
<dbReference type="SMART" id="SM00354">
    <property type="entry name" value="HTH_LACI"/>
    <property type="match status" value="1"/>
</dbReference>
<dbReference type="PROSITE" id="PS50932">
    <property type="entry name" value="HTH_LACI_2"/>
    <property type="match status" value="1"/>
</dbReference>
<keyword evidence="3" id="KW-0804">Transcription</keyword>
<dbReference type="Proteomes" id="UP000605086">
    <property type="component" value="Unassembled WGS sequence"/>
</dbReference>
<dbReference type="EMBL" id="WHOS01000041">
    <property type="protein sequence ID" value="NUB02473.1"/>
    <property type="molecule type" value="Genomic_DNA"/>
</dbReference>
<accession>A0ABX2KID6</accession>
<evidence type="ECO:0000313" key="6">
    <source>
        <dbReference type="EMBL" id="NUB02473.1"/>
    </source>
</evidence>
<protein>
    <submittedName>
        <fullName evidence="6">Substrate-binding domain-containing protein</fullName>
    </submittedName>
</protein>
<dbReference type="Pfam" id="PF13377">
    <property type="entry name" value="Peripla_BP_3"/>
    <property type="match status" value="1"/>
</dbReference>
<dbReference type="PANTHER" id="PTHR30146">
    <property type="entry name" value="LACI-RELATED TRANSCRIPTIONAL REPRESSOR"/>
    <property type="match status" value="1"/>
</dbReference>
<dbReference type="Gene3D" id="3.40.50.2300">
    <property type="match status" value="2"/>
</dbReference>